<dbReference type="PANTHER" id="PTHR42760:SF133">
    <property type="entry name" value="3-OXOACYL-[ACYL-CARRIER-PROTEIN] REDUCTASE"/>
    <property type="match status" value="1"/>
</dbReference>
<dbReference type="SUPFAM" id="SSF51735">
    <property type="entry name" value="NAD(P)-binding Rossmann-fold domains"/>
    <property type="match status" value="1"/>
</dbReference>
<evidence type="ECO:0000259" key="3">
    <source>
        <dbReference type="SMART" id="SM00822"/>
    </source>
</evidence>
<name>A0A1W2A1S8_9FIRM</name>
<dbReference type="FunFam" id="3.40.50.720:FF:000173">
    <property type="entry name" value="3-oxoacyl-[acyl-carrier protein] reductase"/>
    <property type="match status" value="1"/>
</dbReference>
<dbReference type="InterPro" id="IPR002347">
    <property type="entry name" value="SDR_fam"/>
</dbReference>
<dbReference type="InterPro" id="IPR020904">
    <property type="entry name" value="Sc_DH/Rdtase_CS"/>
</dbReference>
<dbReference type="NCBIfam" id="NF004198">
    <property type="entry name" value="PRK05653.1-3"/>
    <property type="match status" value="1"/>
</dbReference>
<dbReference type="PANTHER" id="PTHR42760">
    <property type="entry name" value="SHORT-CHAIN DEHYDROGENASES/REDUCTASES FAMILY MEMBER"/>
    <property type="match status" value="1"/>
</dbReference>
<dbReference type="InterPro" id="IPR036291">
    <property type="entry name" value="NAD(P)-bd_dom_sf"/>
</dbReference>
<dbReference type="STRING" id="1122930.SAMN02745168_1388"/>
<evidence type="ECO:0000313" key="4">
    <source>
        <dbReference type="EMBL" id="SMC54402.1"/>
    </source>
</evidence>
<dbReference type="GO" id="GO:0016616">
    <property type="term" value="F:oxidoreductase activity, acting on the CH-OH group of donors, NAD or NADP as acceptor"/>
    <property type="evidence" value="ECO:0007669"/>
    <property type="project" value="TreeGrafter"/>
</dbReference>
<organism evidence="4 5">
    <name type="scientific">Papillibacter cinnamivorans DSM 12816</name>
    <dbReference type="NCBI Taxonomy" id="1122930"/>
    <lineage>
        <taxon>Bacteria</taxon>
        <taxon>Bacillati</taxon>
        <taxon>Bacillota</taxon>
        <taxon>Clostridia</taxon>
        <taxon>Eubacteriales</taxon>
        <taxon>Oscillospiraceae</taxon>
        <taxon>Papillibacter</taxon>
    </lineage>
</organism>
<protein>
    <submittedName>
        <fullName evidence="4">3-oxoacyl-[acyl-carrier-protein] reductase</fullName>
    </submittedName>
</protein>
<dbReference type="NCBIfam" id="NF005559">
    <property type="entry name" value="PRK07231.1"/>
    <property type="match status" value="1"/>
</dbReference>
<dbReference type="Gene3D" id="3.40.50.720">
    <property type="entry name" value="NAD(P)-binding Rossmann-like Domain"/>
    <property type="match status" value="1"/>
</dbReference>
<dbReference type="GO" id="GO:0006633">
    <property type="term" value="P:fatty acid biosynthetic process"/>
    <property type="evidence" value="ECO:0007669"/>
    <property type="project" value="TreeGrafter"/>
</dbReference>
<dbReference type="OrthoDB" id="9803333at2"/>
<dbReference type="RefSeq" id="WP_084234006.1">
    <property type="nucleotide sequence ID" value="NZ_FWXW01000003.1"/>
</dbReference>
<dbReference type="InterPro" id="IPR057326">
    <property type="entry name" value="KR_dom"/>
</dbReference>
<evidence type="ECO:0000256" key="2">
    <source>
        <dbReference type="ARBA" id="ARBA00023002"/>
    </source>
</evidence>
<dbReference type="EMBL" id="FWXW01000003">
    <property type="protein sequence ID" value="SMC54402.1"/>
    <property type="molecule type" value="Genomic_DNA"/>
</dbReference>
<dbReference type="Pfam" id="PF13561">
    <property type="entry name" value="adh_short_C2"/>
    <property type="match status" value="1"/>
</dbReference>
<dbReference type="GO" id="GO:0048038">
    <property type="term" value="F:quinone binding"/>
    <property type="evidence" value="ECO:0007669"/>
    <property type="project" value="TreeGrafter"/>
</dbReference>
<dbReference type="NCBIfam" id="NF009466">
    <property type="entry name" value="PRK12826.1-2"/>
    <property type="match status" value="1"/>
</dbReference>
<dbReference type="PRINTS" id="PR00080">
    <property type="entry name" value="SDRFAMILY"/>
</dbReference>
<feature type="domain" description="Ketoreductase" evidence="3">
    <location>
        <begin position="7"/>
        <end position="185"/>
    </location>
</feature>
<sequence>MNRLENKVAIITGGAKGIGYATAKKFLEEGAAVAVFDIDQEAIDSLVGEYPNSGSVCGYKVDITDLPQVEAATAEVVQKYGKLDVLVNNAGIISDALLHKMTPEQFNRVVVINLYGTFNCAKAAISYMMNQKSGVILNASSIGGIYSNVGQCNYAATKAGVIAMAKAWAKEYGKYNIRANAVAPGLIDTPIIKPIPAEILERLIKGVPMRRLGKPEEIANVYAFLASDEASFITGEVIEVSGGYTY</sequence>
<reference evidence="4 5" key="1">
    <citation type="submission" date="2017-04" db="EMBL/GenBank/DDBJ databases">
        <authorList>
            <person name="Afonso C.L."/>
            <person name="Miller P.J."/>
            <person name="Scott M.A."/>
            <person name="Spackman E."/>
            <person name="Goraichik I."/>
            <person name="Dimitrov K.M."/>
            <person name="Suarez D.L."/>
            <person name="Swayne D.E."/>
        </authorList>
    </citation>
    <scope>NUCLEOTIDE SEQUENCE [LARGE SCALE GENOMIC DNA]</scope>
    <source>
        <strain evidence="4 5">DSM 12816</strain>
    </source>
</reference>
<keyword evidence="2" id="KW-0560">Oxidoreductase</keyword>
<keyword evidence="5" id="KW-1185">Reference proteome</keyword>
<accession>A0A1W2A1S8</accession>
<dbReference type="PROSITE" id="PS00061">
    <property type="entry name" value="ADH_SHORT"/>
    <property type="match status" value="1"/>
</dbReference>
<evidence type="ECO:0000313" key="5">
    <source>
        <dbReference type="Proteomes" id="UP000192790"/>
    </source>
</evidence>
<gene>
    <name evidence="4" type="ORF">SAMN02745168_1388</name>
</gene>
<dbReference type="Proteomes" id="UP000192790">
    <property type="component" value="Unassembled WGS sequence"/>
</dbReference>
<evidence type="ECO:0000256" key="1">
    <source>
        <dbReference type="ARBA" id="ARBA00006484"/>
    </source>
</evidence>
<proteinExistence type="inferred from homology"/>
<dbReference type="PRINTS" id="PR00081">
    <property type="entry name" value="GDHRDH"/>
</dbReference>
<comment type="similarity">
    <text evidence="1">Belongs to the short-chain dehydrogenases/reductases (SDR) family.</text>
</comment>
<dbReference type="SMART" id="SM00822">
    <property type="entry name" value="PKS_KR"/>
    <property type="match status" value="1"/>
</dbReference>
<dbReference type="AlphaFoldDB" id="A0A1W2A1S8"/>